<dbReference type="Proteomes" id="UP001302494">
    <property type="component" value="Chromosome"/>
</dbReference>
<name>A0AA96GMU8_9BACT</name>
<dbReference type="AlphaFoldDB" id="A0AA96GMU8"/>
<dbReference type="EMBL" id="CP116968">
    <property type="protein sequence ID" value="WNM63355.1"/>
    <property type="molecule type" value="Genomic_DNA"/>
</dbReference>
<evidence type="ECO:0000313" key="2">
    <source>
        <dbReference type="Proteomes" id="UP001302494"/>
    </source>
</evidence>
<protein>
    <submittedName>
        <fullName evidence="1">Uncharacterized protein</fullName>
    </submittedName>
</protein>
<reference evidence="1 2" key="1">
    <citation type="submission" date="2023-01" db="EMBL/GenBank/DDBJ databases">
        <title>Cultivation and genomic characterization of new, ubiquitous marine nitrite-oxidizing bacteria from the Nitrospirales.</title>
        <authorList>
            <person name="Mueller A.J."/>
            <person name="Daebeler A."/>
            <person name="Herbold C.W."/>
            <person name="Kirkegaard R.H."/>
            <person name="Daims H."/>
        </authorList>
    </citation>
    <scope>NUCLEOTIDE SEQUENCE [LARGE SCALE GENOMIC DNA]</scope>
    <source>
        <strain evidence="1 2">DK</strain>
    </source>
</reference>
<evidence type="ECO:0000313" key="1">
    <source>
        <dbReference type="EMBL" id="WNM63355.1"/>
    </source>
</evidence>
<dbReference type="KEGG" id="nneo:PQG83_06260"/>
<keyword evidence="2" id="KW-1185">Reference proteome</keyword>
<gene>
    <name evidence="1" type="ORF">PQG83_06260</name>
</gene>
<organism evidence="1 2">
    <name type="scientific">Candidatus Nitrospira neomarina</name>
    <dbReference type="NCBI Taxonomy" id="3020899"/>
    <lineage>
        <taxon>Bacteria</taxon>
        <taxon>Pseudomonadati</taxon>
        <taxon>Nitrospirota</taxon>
        <taxon>Nitrospiria</taxon>
        <taxon>Nitrospirales</taxon>
        <taxon>Nitrospiraceae</taxon>
        <taxon>Nitrospira</taxon>
    </lineage>
</organism>
<proteinExistence type="predicted"/>
<sequence>MMEVITRQTVVDKLAAYLRHELALPTLVTWAETALMEGEFEPQHFGEIRDAVARLGVADVRAFGLTWEDCEQLFQQLGYSARVHIQAT</sequence>
<accession>A0AA96GMU8</accession>
<dbReference type="RefSeq" id="WP_312747894.1">
    <property type="nucleotide sequence ID" value="NZ_CP116968.1"/>
</dbReference>